<reference evidence="1" key="2">
    <citation type="journal article" date="2015" name="Data Brief">
        <title>Shoot transcriptome of the giant reed, Arundo donax.</title>
        <authorList>
            <person name="Barrero R.A."/>
            <person name="Guerrero F.D."/>
            <person name="Moolhuijzen P."/>
            <person name="Goolsby J.A."/>
            <person name="Tidwell J."/>
            <person name="Bellgard S.E."/>
            <person name="Bellgard M.I."/>
        </authorList>
    </citation>
    <scope>NUCLEOTIDE SEQUENCE</scope>
    <source>
        <tissue evidence="1">Shoot tissue taken approximately 20 cm above the soil surface</tissue>
    </source>
</reference>
<proteinExistence type="predicted"/>
<accession>A0A0A9F5U4</accession>
<protein>
    <submittedName>
        <fullName evidence="1">Uncharacterized protein</fullName>
    </submittedName>
</protein>
<dbReference type="EMBL" id="GBRH01190184">
    <property type="protein sequence ID" value="JAE07712.1"/>
    <property type="molecule type" value="Transcribed_RNA"/>
</dbReference>
<dbReference type="AlphaFoldDB" id="A0A0A9F5U4"/>
<evidence type="ECO:0000313" key="1">
    <source>
        <dbReference type="EMBL" id="JAE07712.1"/>
    </source>
</evidence>
<sequence length="33" mass="3785">MTMLKGPMRAMRNTKLIIQPREGSLTSSIRLPR</sequence>
<name>A0A0A9F5U4_ARUDO</name>
<reference evidence="1" key="1">
    <citation type="submission" date="2014-09" db="EMBL/GenBank/DDBJ databases">
        <authorList>
            <person name="Magalhaes I.L.F."/>
            <person name="Oliveira U."/>
            <person name="Santos F.R."/>
            <person name="Vidigal T.H.D.A."/>
            <person name="Brescovit A.D."/>
            <person name="Santos A.J."/>
        </authorList>
    </citation>
    <scope>NUCLEOTIDE SEQUENCE</scope>
    <source>
        <tissue evidence="1">Shoot tissue taken approximately 20 cm above the soil surface</tissue>
    </source>
</reference>
<organism evidence="1">
    <name type="scientific">Arundo donax</name>
    <name type="common">Giant reed</name>
    <name type="synonym">Donax arundinaceus</name>
    <dbReference type="NCBI Taxonomy" id="35708"/>
    <lineage>
        <taxon>Eukaryota</taxon>
        <taxon>Viridiplantae</taxon>
        <taxon>Streptophyta</taxon>
        <taxon>Embryophyta</taxon>
        <taxon>Tracheophyta</taxon>
        <taxon>Spermatophyta</taxon>
        <taxon>Magnoliopsida</taxon>
        <taxon>Liliopsida</taxon>
        <taxon>Poales</taxon>
        <taxon>Poaceae</taxon>
        <taxon>PACMAD clade</taxon>
        <taxon>Arundinoideae</taxon>
        <taxon>Arundineae</taxon>
        <taxon>Arundo</taxon>
    </lineage>
</organism>